<sequence>MTIQALHFLQFFLNRLLQYFLALFVLNKFLTSPVLTLHPVDFLLSSSESFHFFSFLEPITTAAFLPLNEMCNGGTRSPSAEDPANGVDGFPKCLLSTLHKGELPNETSTLYGSFFSVNFFNRNFIFSAGAVSLRREVGEPVSSSSENTELDLSFLSSTTGKFLIFSSVSLSELLSLDIGSISPVNGFMRNCRCLPEEVKGGDFIG</sequence>
<gene>
    <name evidence="1" type="ORF">AGLY_014576</name>
</gene>
<evidence type="ECO:0000313" key="2">
    <source>
        <dbReference type="Proteomes" id="UP000475862"/>
    </source>
</evidence>
<keyword evidence="2" id="KW-1185">Reference proteome</keyword>
<protein>
    <submittedName>
        <fullName evidence="1">Uncharacterized protein</fullName>
    </submittedName>
</protein>
<name>A0A6G0T1L1_APHGL</name>
<dbReference type="EMBL" id="VYZN01000065">
    <property type="protein sequence ID" value="KAE9524526.1"/>
    <property type="molecule type" value="Genomic_DNA"/>
</dbReference>
<proteinExistence type="predicted"/>
<comment type="caution">
    <text evidence="1">The sequence shown here is derived from an EMBL/GenBank/DDBJ whole genome shotgun (WGS) entry which is preliminary data.</text>
</comment>
<evidence type="ECO:0000313" key="1">
    <source>
        <dbReference type="EMBL" id="KAE9524526.1"/>
    </source>
</evidence>
<dbReference type="Proteomes" id="UP000475862">
    <property type="component" value="Unassembled WGS sequence"/>
</dbReference>
<accession>A0A6G0T1L1</accession>
<reference evidence="1 2" key="1">
    <citation type="submission" date="2019-08" db="EMBL/GenBank/DDBJ databases">
        <title>The genome of the soybean aphid Biotype 1, its phylome, world population structure and adaptation to the North American continent.</title>
        <authorList>
            <person name="Giordano R."/>
            <person name="Donthu R.K."/>
            <person name="Hernandez A.G."/>
            <person name="Wright C.L."/>
            <person name="Zimin A.V."/>
        </authorList>
    </citation>
    <scope>NUCLEOTIDE SEQUENCE [LARGE SCALE GENOMIC DNA]</scope>
    <source>
        <tissue evidence="1">Whole aphids</tissue>
    </source>
</reference>
<organism evidence="1 2">
    <name type="scientific">Aphis glycines</name>
    <name type="common">Soybean aphid</name>
    <dbReference type="NCBI Taxonomy" id="307491"/>
    <lineage>
        <taxon>Eukaryota</taxon>
        <taxon>Metazoa</taxon>
        <taxon>Ecdysozoa</taxon>
        <taxon>Arthropoda</taxon>
        <taxon>Hexapoda</taxon>
        <taxon>Insecta</taxon>
        <taxon>Pterygota</taxon>
        <taxon>Neoptera</taxon>
        <taxon>Paraneoptera</taxon>
        <taxon>Hemiptera</taxon>
        <taxon>Sternorrhyncha</taxon>
        <taxon>Aphidomorpha</taxon>
        <taxon>Aphidoidea</taxon>
        <taxon>Aphididae</taxon>
        <taxon>Aphidini</taxon>
        <taxon>Aphis</taxon>
        <taxon>Aphis</taxon>
    </lineage>
</organism>
<dbReference type="AlphaFoldDB" id="A0A6G0T1L1"/>